<gene>
    <name evidence="10" type="primary">dhbB</name>
    <name evidence="10" type="ORF">MUS_3489</name>
</gene>
<evidence type="ECO:0000256" key="3">
    <source>
        <dbReference type="ARBA" id="ARBA00012100"/>
    </source>
</evidence>
<comment type="catalytic activity">
    <reaction evidence="7">
        <text>isochorismate + H2O = (2S,3S)-2,3-dihydroxy-2,3-dihydrobenzoate + pyruvate</text>
        <dbReference type="Rhea" id="RHEA:11112"/>
        <dbReference type="ChEBI" id="CHEBI:15361"/>
        <dbReference type="ChEBI" id="CHEBI:15377"/>
        <dbReference type="ChEBI" id="CHEBI:29780"/>
        <dbReference type="ChEBI" id="CHEBI:58764"/>
        <dbReference type="EC" id="3.3.2.1"/>
    </reaction>
</comment>
<comment type="similarity">
    <text evidence="2">Belongs to the isochorismatase family.</text>
</comment>
<evidence type="ECO:0000256" key="6">
    <source>
        <dbReference type="ARBA" id="ARBA00022801"/>
    </source>
</evidence>
<dbReference type="PANTHER" id="PTHR43540">
    <property type="entry name" value="PEROXYUREIDOACRYLATE/UREIDOACRYLATE AMIDOHYDROLASE-RELATED"/>
    <property type="match status" value="1"/>
</dbReference>
<dbReference type="Gene3D" id="3.40.50.850">
    <property type="entry name" value="Isochorismatase-like"/>
    <property type="match status" value="1"/>
</dbReference>
<dbReference type="HOGENOM" id="CLU_068979_2_0_9"/>
<comment type="cofactor">
    <cofactor evidence="8">
        <name>pantetheine 4'-phosphate</name>
        <dbReference type="ChEBI" id="CHEBI:47942"/>
    </cofactor>
    <text evidence="8">Binds 1 phosphopantetheine covalently.</text>
</comment>
<evidence type="ECO:0000256" key="2">
    <source>
        <dbReference type="ARBA" id="ARBA00006336"/>
    </source>
</evidence>
<dbReference type="FunFam" id="3.40.50.850:FF:000002">
    <property type="entry name" value="Vibriobactin-specific isochorismatase"/>
    <property type="match status" value="1"/>
</dbReference>
<dbReference type="KEGG" id="bqy:MUS_3489"/>
<dbReference type="Pfam" id="PF00550">
    <property type="entry name" value="PP-binding"/>
    <property type="match status" value="1"/>
</dbReference>
<evidence type="ECO:0000256" key="5">
    <source>
        <dbReference type="ARBA" id="ARBA00022553"/>
    </source>
</evidence>
<dbReference type="PANTHER" id="PTHR43540:SF3">
    <property type="entry name" value="ENTEROBACTIN SYNTHASE COMPONENT B"/>
    <property type="match status" value="1"/>
</dbReference>
<dbReference type="EC" id="3.3.2.1" evidence="3"/>
<dbReference type="SUPFAM" id="SSF52499">
    <property type="entry name" value="Isochorismatase-like hydrolases"/>
    <property type="match status" value="1"/>
</dbReference>
<evidence type="ECO:0000259" key="9">
    <source>
        <dbReference type="PROSITE" id="PS50075"/>
    </source>
</evidence>
<dbReference type="PROSITE" id="PS50075">
    <property type="entry name" value="CARRIER"/>
    <property type="match status" value="1"/>
</dbReference>
<dbReference type="Pfam" id="PF00857">
    <property type="entry name" value="Isochorismatase"/>
    <property type="match status" value="1"/>
</dbReference>
<keyword evidence="6 10" id="KW-0378">Hydrolase</keyword>
<proteinExistence type="inferred from homology"/>
<sequence length="311" mass="34743">MFTLAIPSIPAYALPTASDMPENKVSWTLNPKRAVLLIHDMQNYFVDAFAKGEAPITEAAENIKKIKEQCKALGIPVVYTAQPGSQDPADRALLTDFWGPGLKSGPYEEKVIPELAPDDQDIVLTKWRYSAFKRTNLLEIMRESGRDQLMITGIYAHIGCLVTACEAFMDDIQSFFIGDAVADFSSEKHKMAIEYASQRCAYTALTNEVLELLGGAPVSEGAEKTSAVLTKDRVREQIAAILQESPSDIPDHEDLLDRGLDSVRIMSLVEQWRRDGAEVTFVELAENRTLEEWWRLLSSRSQKVLPNADYL</sequence>
<dbReference type="InterPro" id="IPR036736">
    <property type="entry name" value="ACP-like_sf"/>
</dbReference>
<dbReference type="InterPro" id="IPR009081">
    <property type="entry name" value="PP-bd_ACP"/>
</dbReference>
<keyword evidence="5 8" id="KW-0597">Phosphoprotein</keyword>
<dbReference type="PIRSF" id="PIRSF001111">
    <property type="entry name" value="Isochorismatase"/>
    <property type="match status" value="1"/>
</dbReference>
<dbReference type="InterPro" id="IPR036380">
    <property type="entry name" value="Isochorismatase-like_sf"/>
</dbReference>
<dbReference type="PRINTS" id="PR01398">
    <property type="entry name" value="ISCHRISMTASE"/>
</dbReference>
<organism evidence="10 11">
    <name type="scientific">Bacillus amyloliquefaciens (strain Y2)</name>
    <name type="common">Bacillus amyloliquefaciens subsp. plantarum (strain B9601-Y2)</name>
    <dbReference type="NCBI Taxonomy" id="1155777"/>
    <lineage>
        <taxon>Bacteria</taxon>
        <taxon>Bacillati</taxon>
        <taxon>Bacillota</taxon>
        <taxon>Bacilli</taxon>
        <taxon>Bacillales</taxon>
        <taxon>Bacillaceae</taxon>
        <taxon>Bacillus</taxon>
        <taxon>Bacillus amyloliquefaciens group</taxon>
    </lineage>
</organism>
<dbReference type="EMBL" id="CP003332">
    <property type="protein sequence ID" value="AFJ63360.1"/>
    <property type="molecule type" value="Genomic_DNA"/>
</dbReference>
<dbReference type="SUPFAM" id="SSF47336">
    <property type="entry name" value="ACP-like"/>
    <property type="match status" value="1"/>
</dbReference>
<evidence type="ECO:0000313" key="10">
    <source>
        <dbReference type="EMBL" id="AFJ63360.1"/>
    </source>
</evidence>
<dbReference type="Gene3D" id="1.10.1200.10">
    <property type="entry name" value="ACP-like"/>
    <property type="match status" value="1"/>
</dbReference>
<evidence type="ECO:0000256" key="8">
    <source>
        <dbReference type="PIRSR" id="PIRSR001111-50"/>
    </source>
</evidence>
<evidence type="ECO:0000256" key="1">
    <source>
        <dbReference type="ARBA" id="ARBA00004924"/>
    </source>
</evidence>
<feature type="modified residue" description="O-(pantetheine 4'-phosphoryl)serine" evidence="8">
    <location>
        <position position="262"/>
    </location>
</feature>
<accession>I2C9N6</accession>
<reference evidence="10 11" key="1">
    <citation type="journal article" date="2012" name="J. Biotechnol.">
        <title>Genome sequence of the plant growth promoting strain Bacillus amyloliquefaciens subsp. plantarum B9601-Y2 and expression of mersacidin and other secondary metabolites.</title>
        <authorList>
            <person name="He P."/>
            <person name="Hao K."/>
            <person name="Blom J."/>
            <person name="Ruckert C."/>
            <person name="Vater J."/>
            <person name="Mao Z."/>
            <person name="Wu Y."/>
            <person name="Hou M."/>
            <person name="He P."/>
            <person name="He Y."/>
            <person name="Borriss R."/>
        </authorList>
    </citation>
    <scope>NUCLEOTIDE SEQUENCE [LARGE SCALE GENOMIC DNA]</scope>
    <source>
        <strain evidence="10">Y2</strain>
    </source>
</reference>
<evidence type="ECO:0000256" key="4">
    <source>
        <dbReference type="ARBA" id="ARBA00022450"/>
    </source>
</evidence>
<keyword evidence="4 8" id="KW-0596">Phosphopantetheine</keyword>
<dbReference type="CDD" id="cd01013">
    <property type="entry name" value="isochorismatase"/>
    <property type="match status" value="1"/>
</dbReference>
<dbReference type="InterPro" id="IPR016291">
    <property type="entry name" value="Isochorismatase"/>
</dbReference>
<evidence type="ECO:0000313" key="11">
    <source>
        <dbReference type="Proteomes" id="UP000002878"/>
    </source>
</evidence>
<comment type="pathway">
    <text evidence="1">Siderophore biosynthesis.</text>
</comment>
<evidence type="ECO:0000256" key="7">
    <source>
        <dbReference type="ARBA" id="ARBA00048590"/>
    </source>
</evidence>
<protein>
    <recommendedName>
        <fullName evidence="3">isochorismatase</fullName>
        <ecNumber evidence="3">3.3.2.1</ecNumber>
    </recommendedName>
</protein>
<dbReference type="InterPro" id="IPR050272">
    <property type="entry name" value="Isochorismatase-like_hydrls"/>
</dbReference>
<feature type="domain" description="Carrier" evidence="9">
    <location>
        <begin position="228"/>
        <end position="301"/>
    </location>
</feature>
<dbReference type="Proteomes" id="UP000002878">
    <property type="component" value="Chromosome"/>
</dbReference>
<dbReference type="AlphaFoldDB" id="I2C9N6"/>
<name>I2C9N6_BACAY</name>
<dbReference type="GO" id="GO:0008908">
    <property type="term" value="F:isochorismatase activity"/>
    <property type="evidence" value="ECO:0007669"/>
    <property type="project" value="UniProtKB-EC"/>
</dbReference>
<dbReference type="InterPro" id="IPR000868">
    <property type="entry name" value="Isochorismatase-like_dom"/>
</dbReference>
<dbReference type="PATRIC" id="fig|1126211.3.peg.3316"/>
<dbReference type="FunFam" id="1.10.1200.10:FF:000021">
    <property type="entry name" value="Isochorismatase"/>
    <property type="match status" value="1"/>
</dbReference>